<dbReference type="Pfam" id="PF13424">
    <property type="entry name" value="TPR_12"/>
    <property type="match status" value="5"/>
</dbReference>
<keyword evidence="2" id="KW-0732">Signal</keyword>
<feature type="signal peptide" evidence="2">
    <location>
        <begin position="1"/>
        <end position="21"/>
    </location>
</feature>
<feature type="repeat" description="TPR" evidence="1">
    <location>
        <begin position="210"/>
        <end position="243"/>
    </location>
</feature>
<dbReference type="Pfam" id="PF12770">
    <property type="entry name" value="CHAT"/>
    <property type="match status" value="1"/>
</dbReference>
<dbReference type="InterPro" id="IPR019734">
    <property type="entry name" value="TPR_rpt"/>
</dbReference>
<feature type="domain" description="CHAT" evidence="3">
    <location>
        <begin position="778"/>
        <end position="1055"/>
    </location>
</feature>
<feature type="repeat" description="TPR" evidence="1">
    <location>
        <begin position="90"/>
        <end position="123"/>
    </location>
</feature>
<name>A0AAV3X907_9CYAN</name>
<protein>
    <submittedName>
        <fullName evidence="4">TPR repeat-containing protein</fullName>
    </submittedName>
</protein>
<keyword evidence="1" id="KW-0802">TPR repeat</keyword>
<organism evidence="4 5">
    <name type="scientific">Microseira wollei NIES-4236</name>
    <dbReference type="NCBI Taxonomy" id="2530354"/>
    <lineage>
        <taxon>Bacteria</taxon>
        <taxon>Bacillati</taxon>
        <taxon>Cyanobacteriota</taxon>
        <taxon>Cyanophyceae</taxon>
        <taxon>Oscillatoriophycideae</taxon>
        <taxon>Aerosakkonematales</taxon>
        <taxon>Aerosakkonemataceae</taxon>
        <taxon>Microseira</taxon>
    </lineage>
</organism>
<dbReference type="RefSeq" id="WP_226580020.1">
    <property type="nucleotide sequence ID" value="NZ_BLAY01000035.1"/>
</dbReference>
<dbReference type="Gene3D" id="1.25.40.10">
    <property type="entry name" value="Tetratricopeptide repeat domain"/>
    <property type="match status" value="4"/>
</dbReference>
<feature type="chain" id="PRO_5043360316" evidence="2">
    <location>
        <begin position="22"/>
        <end position="1057"/>
    </location>
</feature>
<evidence type="ECO:0000256" key="1">
    <source>
        <dbReference type="PROSITE-ProRule" id="PRU00339"/>
    </source>
</evidence>
<dbReference type="PROSITE" id="PS50293">
    <property type="entry name" value="TPR_REGION"/>
    <property type="match status" value="1"/>
</dbReference>
<comment type="caution">
    <text evidence="4">The sequence shown here is derived from an EMBL/GenBank/DDBJ whole genome shotgun (WGS) entry which is preliminary data.</text>
</comment>
<evidence type="ECO:0000313" key="5">
    <source>
        <dbReference type="Proteomes" id="UP001050975"/>
    </source>
</evidence>
<dbReference type="PROSITE" id="PS50005">
    <property type="entry name" value="TPR"/>
    <property type="match status" value="6"/>
</dbReference>
<feature type="repeat" description="TPR" evidence="1">
    <location>
        <begin position="250"/>
        <end position="283"/>
    </location>
</feature>
<dbReference type="Proteomes" id="UP001050975">
    <property type="component" value="Unassembled WGS sequence"/>
</dbReference>
<gene>
    <name evidence="4" type="ORF">MiSe_25970</name>
</gene>
<dbReference type="AlphaFoldDB" id="A0AAV3X907"/>
<feature type="repeat" description="TPR" evidence="1">
    <location>
        <begin position="337"/>
        <end position="370"/>
    </location>
</feature>
<proteinExistence type="predicted"/>
<evidence type="ECO:0000256" key="2">
    <source>
        <dbReference type="SAM" id="SignalP"/>
    </source>
</evidence>
<dbReference type="PANTHER" id="PTHR10098">
    <property type="entry name" value="RAPSYN-RELATED"/>
    <property type="match status" value="1"/>
</dbReference>
<dbReference type="SMART" id="SM00028">
    <property type="entry name" value="TPR"/>
    <property type="match status" value="12"/>
</dbReference>
<dbReference type="EMBL" id="BLAY01000035">
    <property type="protein sequence ID" value="GET37843.1"/>
    <property type="molecule type" value="Genomic_DNA"/>
</dbReference>
<keyword evidence="5" id="KW-1185">Reference proteome</keyword>
<dbReference type="PANTHER" id="PTHR10098:SF108">
    <property type="entry name" value="TETRATRICOPEPTIDE REPEAT PROTEIN 28"/>
    <property type="match status" value="1"/>
</dbReference>
<sequence>MQLPKIGLIALLTILATLTLSDCQSTQNPPSKIQNSSVLVQAQDSRKAEADRLFQQGIEHLNAGQAEAALQPLQKALNIYREIKDRQGEGKTLRNLGTAYLLLGNSNKAIESYQQSLAIAQSIRNRKLEWEALYFLGKAYFVLGDYAKAIESYQQVWTIARELKDQALELQIMMELGFTYNFLGNTAKAIDVYQQNLIIARQLKNHQAEGYTLLNLGMIYKQLEDHTKAIEYFEQSLAIARSINNRLLEGQALGNLGDAYLVIGQPAKAIEFYQQSLSIARELKNTEFKEMALKLEEIDLGSLRIAYNLLGDFAKLSESLQQELRLAQELKDPQREGTALRELGTIYQGIDDYTKAIEYFEKSLAIAQQFNDIVLKVQSLESLADTYLTLGDFDKALEYNQQNLATVRSFNNSQRQEQNISSQEKRKINYLHRKEVEVLGRLGSTYLFGTGDYSKALDYFQQGLLLARKFNFSSEEANALSNLGIAYSVLGDYRQAIPYYEQSLALVRQDKRPQFESINRQIEGIELRFLARAYAVQGEQAKAIDYAQQSVAIAQNSESLFDRATAKEELGYVLFLAGNLPEAEKALRETIAGYESVRSGLGEQYTYKVSIFDIQSEAYRLLEQVLIAQNKTDAALEIAERGRGRAFVELLTKRLSPQRDAQSSINPPTIEQIKRIAKQENATLVEYSITYDPTQFILPGQFKAVNQNSKSELYIWVIKPTGEVVFRRSNLKPLWQQQKTSLEELVFSSRESIGVRSLPILGWRPRPGARQSPASLTEKLQQLHKFLIEPIADLLPNDPNAKVIFIPQGELFLVPFPALQDQQGKYLIEKHTILTAPAIEVLQLTHQQWEKVRQAALKDAVVVGNPTMPKFGQPPQPLAPLPNAEKEAIAIAPLLSTKPLIGKDATKAAILQMLPSARIIHLATHGLLDDVRGLGSAIALAPSDKDNGLLTAEEILDLKLSAELVVLSACDTGRGRITGDGVIGLSRSLISAGVPSIIVSLWSVPDAPTASLMTEFYQNLPKNPNKAQALRQAMLTTKQQHPNPKDWAAFTLIGEAE</sequence>
<accession>A0AAV3X907</accession>
<dbReference type="Pfam" id="PF13374">
    <property type="entry name" value="TPR_10"/>
    <property type="match status" value="1"/>
</dbReference>
<dbReference type="InterPro" id="IPR011990">
    <property type="entry name" value="TPR-like_helical_dom_sf"/>
</dbReference>
<evidence type="ECO:0000313" key="4">
    <source>
        <dbReference type="EMBL" id="GET37843.1"/>
    </source>
</evidence>
<dbReference type="SUPFAM" id="SSF48452">
    <property type="entry name" value="TPR-like"/>
    <property type="match status" value="4"/>
</dbReference>
<feature type="repeat" description="TPR" evidence="1">
    <location>
        <begin position="477"/>
        <end position="510"/>
    </location>
</feature>
<reference evidence="4" key="1">
    <citation type="submission" date="2019-10" db="EMBL/GenBank/DDBJ databases">
        <title>Draft genome sequece of Microseira wollei NIES-4236.</title>
        <authorList>
            <person name="Yamaguchi H."/>
            <person name="Suzuki S."/>
            <person name="Kawachi M."/>
        </authorList>
    </citation>
    <scope>NUCLEOTIDE SEQUENCE</scope>
    <source>
        <strain evidence="4">NIES-4236</strain>
    </source>
</reference>
<dbReference type="InterPro" id="IPR024983">
    <property type="entry name" value="CHAT_dom"/>
</dbReference>
<evidence type="ECO:0000259" key="3">
    <source>
        <dbReference type="Pfam" id="PF12770"/>
    </source>
</evidence>
<feature type="repeat" description="TPR" evidence="1">
    <location>
        <begin position="130"/>
        <end position="163"/>
    </location>
</feature>